<gene>
    <name evidence="2" type="ORF">A4R43_39560</name>
</gene>
<dbReference type="Pfam" id="PF17765">
    <property type="entry name" value="MLTR_LBD"/>
    <property type="match status" value="1"/>
</dbReference>
<dbReference type="CDD" id="cd00093">
    <property type="entry name" value="HTH_XRE"/>
    <property type="match status" value="1"/>
</dbReference>
<accession>A0A344LIC7</accession>
<dbReference type="RefSeq" id="WP_113696865.1">
    <property type="nucleotide sequence ID" value="NZ_CP015163.1"/>
</dbReference>
<dbReference type="PANTHER" id="PTHR35010">
    <property type="entry name" value="BLL4672 PROTEIN-RELATED"/>
    <property type="match status" value="1"/>
</dbReference>
<dbReference type="GO" id="GO:0003677">
    <property type="term" value="F:DNA binding"/>
    <property type="evidence" value="ECO:0007669"/>
    <property type="project" value="InterPro"/>
</dbReference>
<dbReference type="SMART" id="SM00530">
    <property type="entry name" value="HTH_XRE"/>
    <property type="match status" value="1"/>
</dbReference>
<dbReference type="Gene3D" id="1.10.260.40">
    <property type="entry name" value="lambda repressor-like DNA-binding domains"/>
    <property type="match status" value="1"/>
</dbReference>
<reference evidence="2 3" key="1">
    <citation type="submission" date="2016-04" db="EMBL/GenBank/DDBJ databases">
        <title>Complete genome sequence and analysis of deep-sea sediment isolate, Amycolatopsis sp. WP1.</title>
        <authorList>
            <person name="Wang H."/>
            <person name="Chen S."/>
            <person name="Wu Q."/>
        </authorList>
    </citation>
    <scope>NUCLEOTIDE SEQUENCE [LARGE SCALE GENOMIC DNA]</scope>
    <source>
        <strain evidence="2 3">WP1</strain>
    </source>
</reference>
<evidence type="ECO:0000313" key="2">
    <source>
        <dbReference type="EMBL" id="AXB47801.1"/>
    </source>
</evidence>
<dbReference type="Pfam" id="PF13560">
    <property type="entry name" value="HTH_31"/>
    <property type="match status" value="1"/>
</dbReference>
<dbReference type="InterPro" id="IPR001387">
    <property type="entry name" value="Cro/C1-type_HTH"/>
</dbReference>
<evidence type="ECO:0000313" key="3">
    <source>
        <dbReference type="Proteomes" id="UP000250434"/>
    </source>
</evidence>
<evidence type="ECO:0000259" key="1">
    <source>
        <dbReference type="PROSITE" id="PS50943"/>
    </source>
</evidence>
<dbReference type="PANTHER" id="PTHR35010:SF2">
    <property type="entry name" value="BLL4672 PROTEIN"/>
    <property type="match status" value="1"/>
</dbReference>
<dbReference type="PROSITE" id="PS50943">
    <property type="entry name" value="HTH_CROC1"/>
    <property type="match status" value="1"/>
</dbReference>
<proteinExistence type="predicted"/>
<protein>
    <recommendedName>
        <fullName evidence="1">HTH cro/C1-type domain-containing protein</fullName>
    </recommendedName>
</protein>
<name>A0A344LIC7_9PSEU</name>
<dbReference type="Proteomes" id="UP000250434">
    <property type="component" value="Chromosome"/>
</dbReference>
<dbReference type="Gene3D" id="3.30.450.180">
    <property type="match status" value="1"/>
</dbReference>
<feature type="domain" description="HTH cro/C1-type" evidence="1">
    <location>
        <begin position="31"/>
        <end position="78"/>
    </location>
</feature>
<dbReference type="AlphaFoldDB" id="A0A344LIC7"/>
<dbReference type="InterPro" id="IPR010982">
    <property type="entry name" value="Lambda_DNA-bd_dom_sf"/>
</dbReference>
<dbReference type="InterPro" id="IPR041413">
    <property type="entry name" value="MLTR_LBD"/>
</dbReference>
<organism evidence="2 3">
    <name type="scientific">Amycolatopsis albispora</name>
    <dbReference type="NCBI Taxonomy" id="1804986"/>
    <lineage>
        <taxon>Bacteria</taxon>
        <taxon>Bacillati</taxon>
        <taxon>Actinomycetota</taxon>
        <taxon>Actinomycetes</taxon>
        <taxon>Pseudonocardiales</taxon>
        <taxon>Pseudonocardiaceae</taxon>
        <taxon>Amycolatopsis</taxon>
    </lineage>
</organism>
<sequence length="268" mass="29483">MLGEFLRDRRARLRPADVGLADYGEVRRVPGLRREELAALAGVSPGYYRRLEQGEHGAVSEAVLEALAKALRLDDEERAHLHALANAKTVHPEMPERLAPRHRVLLGAVGAVPALILGRHTDVLAWNRLGHALLAPHLDFDARPNWARLFFLDARVRGLFDSDKAADTVADLRHLAGRRPGDTALTALIDELRRASPEFAGLWAAHPVRGCAHHTRVYRHATAGPLTLTDELLPLPDSDGQRLVLFYAEPGSPSEAGLRELSRASSLR</sequence>
<dbReference type="OrthoDB" id="4790304at2"/>
<dbReference type="KEGG" id="aab:A4R43_39560"/>
<dbReference type="EMBL" id="CP015163">
    <property type="protein sequence ID" value="AXB47801.1"/>
    <property type="molecule type" value="Genomic_DNA"/>
</dbReference>
<keyword evidence="3" id="KW-1185">Reference proteome</keyword>
<dbReference type="SUPFAM" id="SSF47413">
    <property type="entry name" value="lambda repressor-like DNA-binding domains"/>
    <property type="match status" value="1"/>
</dbReference>